<accession>A0A8S5NQH2</accession>
<organism evidence="1">
    <name type="scientific">Myoviridae sp. cteaT5</name>
    <dbReference type="NCBI Taxonomy" id="2826676"/>
    <lineage>
        <taxon>Viruses</taxon>
        <taxon>Duplodnaviria</taxon>
        <taxon>Heunggongvirae</taxon>
        <taxon>Uroviricota</taxon>
        <taxon>Caudoviricetes</taxon>
    </lineage>
</organism>
<protein>
    <submittedName>
        <fullName evidence="1">Uncharacterized protein</fullName>
    </submittedName>
</protein>
<name>A0A8S5NQH2_9CAUD</name>
<proteinExistence type="predicted"/>
<sequence>MVLNKGEKNMTLDELNAILINQNRNVAIEKFRTCYECYNIHTNQLVASAVTVDELKEILVRMDIIRG</sequence>
<reference evidence="1" key="1">
    <citation type="journal article" date="2021" name="Proc. Natl. Acad. Sci. U.S.A.">
        <title>A Catalog of Tens of Thousands of Viruses from Human Metagenomes Reveals Hidden Associations with Chronic Diseases.</title>
        <authorList>
            <person name="Tisza M.J."/>
            <person name="Buck C.B."/>
        </authorList>
    </citation>
    <scope>NUCLEOTIDE SEQUENCE</scope>
    <source>
        <strain evidence="1">CteaT5</strain>
    </source>
</reference>
<evidence type="ECO:0000313" key="1">
    <source>
        <dbReference type="EMBL" id="DAD97061.1"/>
    </source>
</evidence>
<dbReference type="EMBL" id="BK015228">
    <property type="protein sequence ID" value="DAD97061.1"/>
    <property type="molecule type" value="Genomic_DNA"/>
</dbReference>